<dbReference type="Gene3D" id="3.90.1140.10">
    <property type="entry name" value="Cyclic phosphodiesterase"/>
    <property type="match status" value="1"/>
</dbReference>
<dbReference type="Pfam" id="PF13563">
    <property type="entry name" value="2_5_RNA_ligase2"/>
    <property type="match status" value="1"/>
</dbReference>
<reference evidence="1 2" key="1">
    <citation type="submission" date="2022-06" db="EMBL/GenBank/DDBJ databases">
        <title>New Species of the Genus Actinoplanes, ActinopZanes ferrugineus.</title>
        <authorList>
            <person name="Ding P."/>
        </authorList>
    </citation>
    <scope>NUCLEOTIDE SEQUENCE [LARGE SCALE GENOMIC DNA]</scope>
    <source>
        <strain evidence="1 2">TRM88003</strain>
    </source>
</reference>
<proteinExistence type="predicted"/>
<comment type="caution">
    <text evidence="1">The sequence shown here is derived from an EMBL/GenBank/DDBJ whole genome shotgun (WGS) entry which is preliminary data.</text>
</comment>
<dbReference type="Proteomes" id="UP001523369">
    <property type="component" value="Unassembled WGS sequence"/>
</dbReference>
<dbReference type="SUPFAM" id="SSF55144">
    <property type="entry name" value="LigT-like"/>
    <property type="match status" value="1"/>
</dbReference>
<name>A0ABT1DEA9_9ACTN</name>
<organism evidence="1 2">
    <name type="scientific">Paractinoplanes aksuensis</name>
    <dbReference type="NCBI Taxonomy" id="2939490"/>
    <lineage>
        <taxon>Bacteria</taxon>
        <taxon>Bacillati</taxon>
        <taxon>Actinomycetota</taxon>
        <taxon>Actinomycetes</taxon>
        <taxon>Micromonosporales</taxon>
        <taxon>Micromonosporaceae</taxon>
        <taxon>Paractinoplanes</taxon>
    </lineage>
</organism>
<keyword evidence="2" id="KW-1185">Reference proteome</keyword>
<sequence length="153" mass="16327">MHTVELLPSAALDSRVRELWALLLQAGLPSLATHAHATNRPHLTLVTAASLADLPHLPLPIVASLTSVRMLGRALVWAVDPSPSLSALHETAWSSVGGWPPPDEFVPHISLALRVPLADQPAALDLLSATPPMSGSFDAARTYDTETRTTRNL</sequence>
<dbReference type="InterPro" id="IPR009097">
    <property type="entry name" value="Cyclic_Pdiesterase"/>
</dbReference>
<protein>
    <submittedName>
        <fullName evidence="1">2'-5' RNA ligase family protein</fullName>
    </submittedName>
</protein>
<accession>A0ABT1DEA9</accession>
<dbReference type="RefSeq" id="WP_253235290.1">
    <property type="nucleotide sequence ID" value="NZ_JAMYJR010000001.1"/>
</dbReference>
<keyword evidence="1" id="KW-0436">Ligase</keyword>
<evidence type="ECO:0000313" key="2">
    <source>
        <dbReference type="Proteomes" id="UP001523369"/>
    </source>
</evidence>
<dbReference type="GO" id="GO:0016874">
    <property type="term" value="F:ligase activity"/>
    <property type="evidence" value="ECO:0007669"/>
    <property type="project" value="UniProtKB-KW"/>
</dbReference>
<dbReference type="EMBL" id="JAMYJR010000001">
    <property type="protein sequence ID" value="MCO8269149.1"/>
    <property type="molecule type" value="Genomic_DNA"/>
</dbReference>
<gene>
    <name evidence="1" type="ORF">M1L60_00935</name>
</gene>
<evidence type="ECO:0000313" key="1">
    <source>
        <dbReference type="EMBL" id="MCO8269149.1"/>
    </source>
</evidence>